<keyword evidence="2" id="KW-1185">Reference proteome</keyword>
<dbReference type="STRING" id="882083.SacmaDRAFT_5183"/>
<organism evidence="1 2">
    <name type="scientific">Saccharomonospora marina XMU15</name>
    <dbReference type="NCBI Taxonomy" id="882083"/>
    <lineage>
        <taxon>Bacteria</taxon>
        <taxon>Bacillati</taxon>
        <taxon>Actinomycetota</taxon>
        <taxon>Actinomycetes</taxon>
        <taxon>Pseudonocardiales</taxon>
        <taxon>Pseudonocardiaceae</taxon>
        <taxon>Saccharomonospora</taxon>
    </lineage>
</organism>
<dbReference type="HOGENOM" id="CLU_2901550_0_0_11"/>
<sequence length="62" mass="7324">MAHAVEVTRAELLKRRQQILRRFDTNLEEFTERAKSFSLVGEEWDAWDELQNIAFLLGDDKS</sequence>
<evidence type="ECO:0000313" key="1">
    <source>
        <dbReference type="EMBL" id="EHR53349.1"/>
    </source>
</evidence>
<evidence type="ECO:0000313" key="2">
    <source>
        <dbReference type="Proteomes" id="UP000004926"/>
    </source>
</evidence>
<dbReference type="OrthoDB" id="4744675at2"/>
<protein>
    <submittedName>
        <fullName evidence="1">Uncharacterized protein</fullName>
    </submittedName>
</protein>
<reference evidence="1 2" key="1">
    <citation type="journal article" date="2012" name="Stand. Genomic Sci.">
        <title>Genome sequence of the ocean sediment bacterium Saccharomonospora marina type strain (XMU15(T)).</title>
        <authorList>
            <person name="Klenk H.P."/>
            <person name="Lu M."/>
            <person name="Lucas S."/>
            <person name="Lapidus A."/>
            <person name="Copeland A."/>
            <person name="Pitluck S."/>
            <person name="Goodwin L.A."/>
            <person name="Han C."/>
            <person name="Tapia R."/>
            <person name="Brambilla E.M."/>
            <person name="Potter G."/>
            <person name="Land M."/>
            <person name="Ivanova N."/>
            <person name="Rohde M."/>
            <person name="Goker M."/>
            <person name="Detter J.C."/>
            <person name="Li W.J."/>
            <person name="Kyrpides N.C."/>
            <person name="Woyke T."/>
        </authorList>
    </citation>
    <scope>NUCLEOTIDE SEQUENCE [LARGE SCALE GENOMIC DNA]</scope>
    <source>
        <strain evidence="1 2">XMU15</strain>
    </source>
</reference>
<dbReference type="EMBL" id="CM001439">
    <property type="protein sequence ID" value="EHR53349.1"/>
    <property type="molecule type" value="Genomic_DNA"/>
</dbReference>
<dbReference type="RefSeq" id="WP_009156725.1">
    <property type="nucleotide sequence ID" value="NZ_CM001439.1"/>
</dbReference>
<dbReference type="Proteomes" id="UP000004926">
    <property type="component" value="Chromosome"/>
</dbReference>
<proteinExistence type="predicted"/>
<gene>
    <name evidence="1" type="ORF">SacmaDRAFT_5183</name>
</gene>
<name>H5X517_9PSEU</name>
<dbReference type="AlphaFoldDB" id="H5X517"/>
<accession>H5X517</accession>